<keyword evidence="1" id="KW-0694">RNA-binding</keyword>
<evidence type="ECO:0000256" key="2">
    <source>
        <dbReference type="SAM" id="MobiDB-lite"/>
    </source>
</evidence>
<comment type="caution">
    <text evidence="3">The sequence shown here is derived from an EMBL/GenBank/DDBJ whole genome shotgun (WGS) entry which is preliminary data.</text>
</comment>
<dbReference type="Gene3D" id="2.40.50.140">
    <property type="entry name" value="Nucleic acid-binding proteins"/>
    <property type="match status" value="1"/>
</dbReference>
<evidence type="ECO:0000313" key="3">
    <source>
        <dbReference type="EMBL" id="RSH81977.1"/>
    </source>
</evidence>
<name>A0A427XT31_9TREE</name>
<dbReference type="InterPro" id="IPR039294">
    <property type="entry name" value="EIF1AD"/>
</dbReference>
<keyword evidence="4" id="KW-1185">Reference proteome</keyword>
<gene>
    <name evidence="3" type="ORF">EHS24_008177</name>
</gene>
<reference evidence="3 4" key="1">
    <citation type="submission" date="2018-11" db="EMBL/GenBank/DDBJ databases">
        <title>Genome sequence of Apiotrichum porosum DSM 27194.</title>
        <authorList>
            <person name="Aliyu H."/>
            <person name="Gorte O."/>
            <person name="Ochsenreither K."/>
        </authorList>
    </citation>
    <scope>NUCLEOTIDE SEQUENCE [LARGE SCALE GENOMIC DNA]</scope>
    <source>
        <strain evidence="3 4">DSM 27194</strain>
    </source>
</reference>
<dbReference type="InterPro" id="IPR001253">
    <property type="entry name" value="TIF_eIF-1A"/>
</dbReference>
<sequence>MPRVQAQDAPYTPSTLPEGHVVVRLGPPMGSGNFVCTDPEGVERLVELPSRIRRQTFAARGMFAFVELFEETDGRLAGEITHVISGPEIKTFRKAGEWPKAFDVEAETQTAAADEDEDALPENPNRRHHVADESDSEEEDSEEESDDE</sequence>
<dbReference type="OrthoDB" id="1738325at2759"/>
<proteinExistence type="predicted"/>
<evidence type="ECO:0000256" key="1">
    <source>
        <dbReference type="ARBA" id="ARBA00022884"/>
    </source>
</evidence>
<feature type="compositionally biased region" description="Acidic residues" evidence="2">
    <location>
        <begin position="133"/>
        <end position="148"/>
    </location>
</feature>
<dbReference type="PANTHER" id="PTHR21641:SF0">
    <property type="entry name" value="RNA-BINDING PROTEIN EIF1AD-RELATED"/>
    <property type="match status" value="1"/>
</dbReference>
<accession>A0A427XT31</accession>
<dbReference type="PANTHER" id="PTHR21641">
    <property type="entry name" value="TRANSLATION INITIATION FACTOR-RELATED"/>
    <property type="match status" value="1"/>
</dbReference>
<dbReference type="Proteomes" id="UP000279236">
    <property type="component" value="Unassembled WGS sequence"/>
</dbReference>
<dbReference type="SUPFAM" id="SSF50249">
    <property type="entry name" value="Nucleic acid-binding proteins"/>
    <property type="match status" value="1"/>
</dbReference>
<feature type="region of interest" description="Disordered" evidence="2">
    <location>
        <begin position="105"/>
        <end position="148"/>
    </location>
</feature>
<dbReference type="GO" id="GO:0003723">
    <property type="term" value="F:RNA binding"/>
    <property type="evidence" value="ECO:0007669"/>
    <property type="project" value="UniProtKB-KW"/>
</dbReference>
<dbReference type="InterPro" id="IPR012340">
    <property type="entry name" value="NA-bd_OB-fold"/>
</dbReference>
<dbReference type="EMBL" id="RSCE01000006">
    <property type="protein sequence ID" value="RSH81977.1"/>
    <property type="molecule type" value="Genomic_DNA"/>
</dbReference>
<organism evidence="3 4">
    <name type="scientific">Apiotrichum porosum</name>
    <dbReference type="NCBI Taxonomy" id="105984"/>
    <lineage>
        <taxon>Eukaryota</taxon>
        <taxon>Fungi</taxon>
        <taxon>Dikarya</taxon>
        <taxon>Basidiomycota</taxon>
        <taxon>Agaricomycotina</taxon>
        <taxon>Tremellomycetes</taxon>
        <taxon>Trichosporonales</taxon>
        <taxon>Trichosporonaceae</taxon>
        <taxon>Apiotrichum</taxon>
    </lineage>
</organism>
<dbReference type="RefSeq" id="XP_028476432.1">
    <property type="nucleotide sequence ID" value="XM_028623499.1"/>
</dbReference>
<dbReference type="STRING" id="105984.A0A427XT31"/>
<dbReference type="GeneID" id="39592720"/>
<dbReference type="AlphaFoldDB" id="A0A427XT31"/>
<dbReference type="GO" id="GO:0005634">
    <property type="term" value="C:nucleus"/>
    <property type="evidence" value="ECO:0007669"/>
    <property type="project" value="TreeGrafter"/>
</dbReference>
<dbReference type="SMART" id="SM00652">
    <property type="entry name" value="eIF1a"/>
    <property type="match status" value="1"/>
</dbReference>
<protein>
    <recommendedName>
        <fullName evidence="5">S1-like domain-containing protein</fullName>
    </recommendedName>
</protein>
<evidence type="ECO:0008006" key="5">
    <source>
        <dbReference type="Google" id="ProtNLM"/>
    </source>
</evidence>
<dbReference type="GO" id="GO:0003743">
    <property type="term" value="F:translation initiation factor activity"/>
    <property type="evidence" value="ECO:0007669"/>
    <property type="project" value="InterPro"/>
</dbReference>
<evidence type="ECO:0000313" key="4">
    <source>
        <dbReference type="Proteomes" id="UP000279236"/>
    </source>
</evidence>